<keyword evidence="4" id="KW-1185">Reference proteome</keyword>
<dbReference type="Proteomes" id="UP001203338">
    <property type="component" value="Unassembled WGS sequence"/>
</dbReference>
<accession>A0ABT0PG27</accession>
<sequence>MVMGLRSCSSVVVGLLILLASAVARGERDSDTDGLDLDQSPALSGPFSRSGTSVEIEPLLPMGFRHRVRPVDQTRLEWHLRKEAVSALTVSGFYVGAYAAQRLLPDYITKVTPVLLNGAGITLDYLTAQDATDFGFRLGLRSIPFMMNLIINRSPYYIPNPILEALILESPAVIKGLAEYSGQSNLYTTGVNSLLPGSEFDQKYFRIFYSAESEPSIKIQFRETPTKESLQECDLPDGVDGNKAVHSELMKLRCQARKHQINHLELLPFNYQGNWLIATFSKADGSRFGFTIKYPNTPSRLLWLTDPLRLNSAVSGLKPVLSPLSQCILNELGELLSWNLDRDFSENVEIESQCSDLEVSVLSTENLMMFPLGGRGYLLVDHGISQGLSNPLIWLNSVADTQQITQEWLSRLEYDLIPGPERGAWRAVSILRSIVTRTAAQYGISWLIGLRRQVQEQDAGQANTTLQQQPSGENRTPAPAGSSAGTPPMAPSGAAPTASSGVSPTPEAGPISTAEPAPAPVRNLSLLRGDIENRLATDERVREYLEAIPEDRNVILIRGNQAANNRFLRILLRSNEDYAEFVNRNGDGLIRTFDHPETNTLYVELPDIDFDPLRELELGSRQGFDEVLRGWINRAIRFIGIHNNVDTFWGRHDSIIGDITNFRNPEAAALNIVELVNNAPDYLEATADEEYSDNGSLIRILGITDEDYENLPEDLREAVEQGFR</sequence>
<evidence type="ECO:0000256" key="1">
    <source>
        <dbReference type="SAM" id="MobiDB-lite"/>
    </source>
</evidence>
<feature type="chain" id="PRO_5047253914" evidence="2">
    <location>
        <begin position="25"/>
        <end position="724"/>
    </location>
</feature>
<feature type="region of interest" description="Disordered" evidence="1">
    <location>
        <begin position="459"/>
        <end position="518"/>
    </location>
</feature>
<organism evidence="3 4">
    <name type="scientific">Parendozoicomonas callyspongiae</name>
    <dbReference type="NCBI Taxonomy" id="2942213"/>
    <lineage>
        <taxon>Bacteria</taxon>
        <taxon>Pseudomonadati</taxon>
        <taxon>Pseudomonadota</taxon>
        <taxon>Gammaproteobacteria</taxon>
        <taxon>Oceanospirillales</taxon>
        <taxon>Endozoicomonadaceae</taxon>
        <taxon>Parendozoicomonas</taxon>
    </lineage>
</organism>
<name>A0ABT0PG27_9GAMM</name>
<feature type="signal peptide" evidence="2">
    <location>
        <begin position="1"/>
        <end position="24"/>
    </location>
</feature>
<evidence type="ECO:0000313" key="4">
    <source>
        <dbReference type="Proteomes" id="UP001203338"/>
    </source>
</evidence>
<feature type="region of interest" description="Disordered" evidence="1">
    <location>
        <begin position="30"/>
        <end position="51"/>
    </location>
</feature>
<feature type="compositionally biased region" description="Polar residues" evidence="1">
    <location>
        <begin position="459"/>
        <end position="474"/>
    </location>
</feature>
<protein>
    <submittedName>
        <fullName evidence="3">Uncharacterized protein</fullName>
    </submittedName>
</protein>
<dbReference type="RefSeq" id="WP_249699506.1">
    <property type="nucleotide sequence ID" value="NZ_JAMFLX010000012.1"/>
</dbReference>
<keyword evidence="2" id="KW-0732">Signal</keyword>
<evidence type="ECO:0000313" key="3">
    <source>
        <dbReference type="EMBL" id="MCL6270315.1"/>
    </source>
</evidence>
<proteinExistence type="predicted"/>
<gene>
    <name evidence="3" type="ORF">M3P05_10325</name>
</gene>
<feature type="compositionally biased region" description="Low complexity" evidence="1">
    <location>
        <begin position="476"/>
        <end position="506"/>
    </location>
</feature>
<evidence type="ECO:0000256" key="2">
    <source>
        <dbReference type="SAM" id="SignalP"/>
    </source>
</evidence>
<reference evidence="3 4" key="1">
    <citation type="submission" date="2022-05" db="EMBL/GenBank/DDBJ databases">
        <authorList>
            <person name="Park J.-S."/>
        </authorList>
    </citation>
    <scope>NUCLEOTIDE SEQUENCE [LARGE SCALE GENOMIC DNA]</scope>
    <source>
        <strain evidence="3 4">2012CJ34-2</strain>
    </source>
</reference>
<dbReference type="EMBL" id="JAMFLX010000012">
    <property type="protein sequence ID" value="MCL6270315.1"/>
    <property type="molecule type" value="Genomic_DNA"/>
</dbReference>
<comment type="caution">
    <text evidence="3">The sequence shown here is derived from an EMBL/GenBank/DDBJ whole genome shotgun (WGS) entry which is preliminary data.</text>
</comment>